<protein>
    <submittedName>
        <fullName evidence="2">Uncharacterized protein</fullName>
    </submittedName>
</protein>
<dbReference type="EMBL" id="ML178846">
    <property type="protein sequence ID" value="TFK97611.1"/>
    <property type="molecule type" value="Genomic_DNA"/>
</dbReference>
<feature type="region of interest" description="Disordered" evidence="1">
    <location>
        <begin position="158"/>
        <end position="178"/>
    </location>
</feature>
<evidence type="ECO:0000256" key="1">
    <source>
        <dbReference type="SAM" id="MobiDB-lite"/>
    </source>
</evidence>
<evidence type="ECO:0000313" key="3">
    <source>
        <dbReference type="Proteomes" id="UP000305067"/>
    </source>
</evidence>
<dbReference type="Proteomes" id="UP000305067">
    <property type="component" value="Unassembled WGS sequence"/>
</dbReference>
<evidence type="ECO:0000313" key="2">
    <source>
        <dbReference type="EMBL" id="TFK97611.1"/>
    </source>
</evidence>
<name>A0A5C3Q744_9AGAR</name>
<sequence length="178" mass="19220">MSSCASLVLTTLVAGMQNQINQMLNQPAPAPVPNPAAPAVPAAAAPAAVVAAAGVDHNGCHALNNWNPTTNKWVMDHLQWIGGFLNGCKGSSKSWAFTNLHMLGQHLSDPTNAAYPPLFNSNYNTMLVKFKARKKLSQTERVRNQVTQMTKMNNKCVKTQTSSYSPSNPNDKEVKMGN</sequence>
<accession>A0A5C3Q744</accession>
<keyword evidence="3" id="KW-1185">Reference proteome</keyword>
<organism evidence="2 3">
    <name type="scientific">Pterulicium gracile</name>
    <dbReference type="NCBI Taxonomy" id="1884261"/>
    <lineage>
        <taxon>Eukaryota</taxon>
        <taxon>Fungi</taxon>
        <taxon>Dikarya</taxon>
        <taxon>Basidiomycota</taxon>
        <taxon>Agaricomycotina</taxon>
        <taxon>Agaricomycetes</taxon>
        <taxon>Agaricomycetidae</taxon>
        <taxon>Agaricales</taxon>
        <taxon>Pleurotineae</taxon>
        <taxon>Pterulaceae</taxon>
        <taxon>Pterulicium</taxon>
    </lineage>
</organism>
<gene>
    <name evidence="2" type="ORF">BDV98DRAFT_596587</name>
</gene>
<feature type="compositionally biased region" description="Polar residues" evidence="1">
    <location>
        <begin position="158"/>
        <end position="169"/>
    </location>
</feature>
<proteinExistence type="predicted"/>
<dbReference type="AlphaFoldDB" id="A0A5C3Q744"/>
<reference evidence="2 3" key="1">
    <citation type="journal article" date="2019" name="Nat. Ecol. Evol.">
        <title>Megaphylogeny resolves global patterns of mushroom evolution.</title>
        <authorList>
            <person name="Varga T."/>
            <person name="Krizsan K."/>
            <person name="Foldi C."/>
            <person name="Dima B."/>
            <person name="Sanchez-Garcia M."/>
            <person name="Sanchez-Ramirez S."/>
            <person name="Szollosi G.J."/>
            <person name="Szarkandi J.G."/>
            <person name="Papp V."/>
            <person name="Albert L."/>
            <person name="Andreopoulos W."/>
            <person name="Angelini C."/>
            <person name="Antonin V."/>
            <person name="Barry K.W."/>
            <person name="Bougher N.L."/>
            <person name="Buchanan P."/>
            <person name="Buyck B."/>
            <person name="Bense V."/>
            <person name="Catcheside P."/>
            <person name="Chovatia M."/>
            <person name="Cooper J."/>
            <person name="Damon W."/>
            <person name="Desjardin D."/>
            <person name="Finy P."/>
            <person name="Geml J."/>
            <person name="Haridas S."/>
            <person name="Hughes K."/>
            <person name="Justo A."/>
            <person name="Karasinski D."/>
            <person name="Kautmanova I."/>
            <person name="Kiss B."/>
            <person name="Kocsube S."/>
            <person name="Kotiranta H."/>
            <person name="LaButti K.M."/>
            <person name="Lechner B.E."/>
            <person name="Liimatainen K."/>
            <person name="Lipzen A."/>
            <person name="Lukacs Z."/>
            <person name="Mihaltcheva S."/>
            <person name="Morgado L.N."/>
            <person name="Niskanen T."/>
            <person name="Noordeloos M.E."/>
            <person name="Ohm R.A."/>
            <person name="Ortiz-Santana B."/>
            <person name="Ovrebo C."/>
            <person name="Racz N."/>
            <person name="Riley R."/>
            <person name="Savchenko A."/>
            <person name="Shiryaev A."/>
            <person name="Soop K."/>
            <person name="Spirin V."/>
            <person name="Szebenyi C."/>
            <person name="Tomsovsky M."/>
            <person name="Tulloss R.E."/>
            <person name="Uehling J."/>
            <person name="Grigoriev I.V."/>
            <person name="Vagvolgyi C."/>
            <person name="Papp T."/>
            <person name="Martin F.M."/>
            <person name="Miettinen O."/>
            <person name="Hibbett D.S."/>
            <person name="Nagy L.G."/>
        </authorList>
    </citation>
    <scope>NUCLEOTIDE SEQUENCE [LARGE SCALE GENOMIC DNA]</scope>
    <source>
        <strain evidence="2 3">CBS 309.79</strain>
    </source>
</reference>